<evidence type="ECO:0000313" key="1">
    <source>
        <dbReference type="EMBL" id="HDQ98755.1"/>
    </source>
</evidence>
<comment type="caution">
    <text evidence="1">The sequence shown here is derived from an EMBL/GenBank/DDBJ whole genome shotgun (WGS) entry which is preliminary data.</text>
</comment>
<sequence>MPVRPELTNRDFAAPLDSGWHRQVRNFDGRGDVIALPEGGVTVSKTFCGWNRLSQAVVLDDFRQTFRTRARFAARSSRHDYFGRSGLTLGYLDADGGLLGETRWYLQAGGRPEENSPTRHSIRLTEAGQWLDLELDIADELRRNLSGVRPADVRALRITFEAFGSGTGGC</sequence>
<proteinExistence type="predicted"/>
<accession>A0A7V0T4L4</accession>
<dbReference type="Proteomes" id="UP000885672">
    <property type="component" value="Unassembled WGS sequence"/>
</dbReference>
<reference evidence="1" key="1">
    <citation type="journal article" date="2020" name="mSystems">
        <title>Genome- and Community-Level Interaction Insights into Carbon Utilization and Element Cycling Functions of Hydrothermarchaeota in Hydrothermal Sediment.</title>
        <authorList>
            <person name="Zhou Z."/>
            <person name="Liu Y."/>
            <person name="Xu W."/>
            <person name="Pan J."/>
            <person name="Luo Z.H."/>
            <person name="Li M."/>
        </authorList>
    </citation>
    <scope>NUCLEOTIDE SEQUENCE [LARGE SCALE GENOMIC DNA]</scope>
    <source>
        <strain evidence="1">SpSt-1182</strain>
    </source>
</reference>
<dbReference type="AlphaFoldDB" id="A0A7V0T4L4"/>
<name>A0A7V0T4L4_UNCW3</name>
<organism evidence="1">
    <name type="scientific">candidate division WOR-3 bacterium</name>
    <dbReference type="NCBI Taxonomy" id="2052148"/>
    <lineage>
        <taxon>Bacteria</taxon>
        <taxon>Bacteria division WOR-3</taxon>
    </lineage>
</organism>
<dbReference type="EMBL" id="DSBX01000014">
    <property type="protein sequence ID" value="HDQ98755.1"/>
    <property type="molecule type" value="Genomic_DNA"/>
</dbReference>
<protein>
    <submittedName>
        <fullName evidence="1">Uncharacterized protein</fullName>
    </submittedName>
</protein>
<gene>
    <name evidence="1" type="ORF">ENN51_00505</name>
</gene>